<evidence type="ECO:0000313" key="2">
    <source>
        <dbReference type="EMBL" id="GAX73547.1"/>
    </source>
</evidence>
<organism evidence="2 3">
    <name type="scientific">Chlamydomonas eustigma</name>
    <dbReference type="NCBI Taxonomy" id="1157962"/>
    <lineage>
        <taxon>Eukaryota</taxon>
        <taxon>Viridiplantae</taxon>
        <taxon>Chlorophyta</taxon>
        <taxon>core chlorophytes</taxon>
        <taxon>Chlorophyceae</taxon>
        <taxon>CS clade</taxon>
        <taxon>Chlamydomonadales</taxon>
        <taxon>Chlamydomonadaceae</taxon>
        <taxon>Chlamydomonas</taxon>
    </lineage>
</organism>
<protein>
    <recommendedName>
        <fullName evidence="1">ThiC-associated domain-containing protein</fullName>
    </recommendedName>
</protein>
<gene>
    <name evidence="2" type="ORF">CEUSTIGMA_g998.t1</name>
</gene>
<dbReference type="InterPro" id="IPR002817">
    <property type="entry name" value="ThiC/BzaA/B"/>
</dbReference>
<dbReference type="Pfam" id="PF01964">
    <property type="entry name" value="ThiC_Rad_SAM"/>
    <property type="match status" value="1"/>
</dbReference>
<dbReference type="STRING" id="1157962.A0A250WRR9"/>
<evidence type="ECO:0000313" key="3">
    <source>
        <dbReference type="Proteomes" id="UP000232323"/>
    </source>
</evidence>
<feature type="domain" description="ThiC-associated" evidence="1">
    <location>
        <begin position="87"/>
        <end position="150"/>
    </location>
</feature>
<accession>A0A250WRR9</accession>
<dbReference type="InterPro" id="IPR025747">
    <property type="entry name" value="ThiC-associated_dom"/>
</dbReference>
<sequence length="259" mass="28845">MSMSSTMNKIQTFSSSSQYRPSAVRLSARTTRLVSKVAQIPVSGDQDKIEGDAFAQLVALSKSQSVNRPQQADSVVFRQSPSLSDCFPGSEKCYKETIHPSTGEVMQVPFRRVTLTNGSTFDLYDTSGPQGVDPREGLPKLRAKWVARREANGDKQPTQMYYARQGIITEEMAFVATRESLDPEYVRSEVARGRAIIPANKRHLELEPTIIEWHVTYKEISFFSPTHIDLANTGKRKGCLVGLYVPISAEIYPQYTGTG</sequence>
<comment type="caution">
    <text evidence="2">The sequence shown here is derived from an EMBL/GenBank/DDBJ whole genome shotgun (WGS) entry which is preliminary data.</text>
</comment>
<dbReference type="OrthoDB" id="48943at2759"/>
<dbReference type="PANTHER" id="PTHR30557:SF1">
    <property type="entry name" value="PHOSPHOMETHYLPYRIMIDINE SYNTHASE, CHLOROPLASTIC"/>
    <property type="match status" value="1"/>
</dbReference>
<dbReference type="AlphaFoldDB" id="A0A250WRR9"/>
<dbReference type="Proteomes" id="UP000232323">
    <property type="component" value="Unassembled WGS sequence"/>
</dbReference>
<evidence type="ECO:0000259" key="1">
    <source>
        <dbReference type="Pfam" id="PF13667"/>
    </source>
</evidence>
<dbReference type="Pfam" id="PF13667">
    <property type="entry name" value="ThiC-associated"/>
    <property type="match status" value="1"/>
</dbReference>
<keyword evidence="3" id="KW-1185">Reference proteome</keyword>
<name>A0A250WRR9_9CHLO</name>
<dbReference type="GO" id="GO:0009228">
    <property type="term" value="P:thiamine biosynthetic process"/>
    <property type="evidence" value="ECO:0007669"/>
    <property type="project" value="InterPro"/>
</dbReference>
<dbReference type="GO" id="GO:0051536">
    <property type="term" value="F:iron-sulfur cluster binding"/>
    <property type="evidence" value="ECO:0007669"/>
    <property type="project" value="InterPro"/>
</dbReference>
<proteinExistence type="predicted"/>
<dbReference type="EMBL" id="BEGY01000004">
    <property type="protein sequence ID" value="GAX73547.1"/>
    <property type="molecule type" value="Genomic_DNA"/>
</dbReference>
<dbReference type="PANTHER" id="PTHR30557">
    <property type="entry name" value="THIAMINE BIOSYNTHESIS PROTEIN THIC"/>
    <property type="match status" value="1"/>
</dbReference>
<reference evidence="2 3" key="1">
    <citation type="submission" date="2017-08" db="EMBL/GenBank/DDBJ databases">
        <title>Acidophilic green algal genome provides insights into adaptation to an acidic environment.</title>
        <authorList>
            <person name="Hirooka S."/>
            <person name="Hirose Y."/>
            <person name="Kanesaki Y."/>
            <person name="Higuchi S."/>
            <person name="Fujiwara T."/>
            <person name="Onuma R."/>
            <person name="Era A."/>
            <person name="Ohbayashi R."/>
            <person name="Uzuka A."/>
            <person name="Nozaki H."/>
            <person name="Yoshikawa H."/>
            <person name="Miyagishima S.Y."/>
        </authorList>
    </citation>
    <scope>NUCLEOTIDE SEQUENCE [LARGE SCALE GENOMIC DNA]</scope>
    <source>
        <strain evidence="2 3">NIES-2499</strain>
    </source>
</reference>